<dbReference type="HOGENOM" id="CLU_2003501_0_0_1"/>
<protein>
    <submittedName>
        <fullName evidence="1">Uncharacterized protein</fullName>
    </submittedName>
</protein>
<organism evidence="1 2">
    <name type="scientific">Cochliobolus carbonum (strain 26-R-13)</name>
    <name type="common">Maize leaf spot fungus</name>
    <name type="synonym">Bipolaris zeicola</name>
    <dbReference type="NCBI Taxonomy" id="930089"/>
    <lineage>
        <taxon>Eukaryota</taxon>
        <taxon>Fungi</taxon>
        <taxon>Dikarya</taxon>
        <taxon>Ascomycota</taxon>
        <taxon>Pezizomycotina</taxon>
        <taxon>Dothideomycetes</taxon>
        <taxon>Pleosporomycetidae</taxon>
        <taxon>Pleosporales</taxon>
        <taxon>Pleosporineae</taxon>
        <taxon>Pleosporaceae</taxon>
        <taxon>Bipolaris</taxon>
    </lineage>
</organism>
<sequence length="124" mass="13728">MSTFNVNTFPQSPNAVLSKNIESKENGRKAQRLLPISTSTSLFLPPATAASNGCKAYKFQKWAGGLNGRERGVANERVISNILPDHIQHTSLLYCVFGRQHHVRQEVTCAARQAGKPRRGALRR</sequence>
<name>W6YEF4_COCC2</name>
<dbReference type="RefSeq" id="XP_007709598.1">
    <property type="nucleotide sequence ID" value="XM_007711408.1"/>
</dbReference>
<keyword evidence="2" id="KW-1185">Reference proteome</keyword>
<dbReference type="KEGG" id="bze:COCCADRAFT_24058"/>
<dbReference type="Proteomes" id="UP000053841">
    <property type="component" value="Unassembled WGS sequence"/>
</dbReference>
<gene>
    <name evidence="1" type="ORF">COCCADRAFT_24058</name>
</gene>
<dbReference type="AlphaFoldDB" id="W6YEF4"/>
<dbReference type="EMBL" id="KI964566">
    <property type="protein sequence ID" value="EUC36043.1"/>
    <property type="molecule type" value="Genomic_DNA"/>
</dbReference>
<proteinExistence type="predicted"/>
<evidence type="ECO:0000313" key="1">
    <source>
        <dbReference type="EMBL" id="EUC36043.1"/>
    </source>
</evidence>
<evidence type="ECO:0000313" key="2">
    <source>
        <dbReference type="Proteomes" id="UP000053841"/>
    </source>
</evidence>
<accession>W6YEF4</accession>
<dbReference type="GeneID" id="19145529"/>
<reference evidence="1 2" key="1">
    <citation type="journal article" date="2013" name="PLoS Genet.">
        <title>Comparative genome structure, secondary metabolite, and effector coding capacity across Cochliobolus pathogens.</title>
        <authorList>
            <person name="Condon B.J."/>
            <person name="Leng Y."/>
            <person name="Wu D."/>
            <person name="Bushley K.E."/>
            <person name="Ohm R.A."/>
            <person name="Otillar R."/>
            <person name="Martin J."/>
            <person name="Schackwitz W."/>
            <person name="Grimwood J."/>
            <person name="MohdZainudin N."/>
            <person name="Xue C."/>
            <person name="Wang R."/>
            <person name="Manning V.A."/>
            <person name="Dhillon B."/>
            <person name="Tu Z.J."/>
            <person name="Steffenson B.J."/>
            <person name="Salamov A."/>
            <person name="Sun H."/>
            <person name="Lowry S."/>
            <person name="LaButti K."/>
            <person name="Han J."/>
            <person name="Copeland A."/>
            <person name="Lindquist E."/>
            <person name="Barry K."/>
            <person name="Schmutz J."/>
            <person name="Baker S.E."/>
            <person name="Ciuffetti L.M."/>
            <person name="Grigoriev I.V."/>
            <person name="Zhong S."/>
            <person name="Turgeon B.G."/>
        </authorList>
    </citation>
    <scope>NUCLEOTIDE SEQUENCE [LARGE SCALE GENOMIC DNA]</scope>
    <source>
        <strain evidence="1 2">26-R-13</strain>
    </source>
</reference>